<comment type="caution">
    <text evidence="4">The sequence shown here is derived from an EMBL/GenBank/DDBJ whole genome shotgun (WGS) entry which is preliminary data.</text>
</comment>
<keyword evidence="2" id="KW-0560">Oxidoreductase</keyword>
<dbReference type="EMBL" id="JACVVX010000010">
    <property type="protein sequence ID" value="MBD0417185.1"/>
    <property type="molecule type" value="Genomic_DNA"/>
</dbReference>
<dbReference type="Pfam" id="PF01408">
    <property type="entry name" value="GFO_IDH_MocA"/>
    <property type="match status" value="1"/>
</dbReference>
<dbReference type="InterPro" id="IPR036291">
    <property type="entry name" value="NAD(P)-bd_dom_sf"/>
</dbReference>
<dbReference type="RefSeq" id="WP_188166625.1">
    <property type="nucleotide sequence ID" value="NZ_JACVVX010000010.1"/>
</dbReference>
<dbReference type="AlphaFoldDB" id="A0A8J6Q585"/>
<proteinExistence type="inferred from homology"/>
<dbReference type="SUPFAM" id="SSF51735">
    <property type="entry name" value="NAD(P)-binding Rossmann-fold domains"/>
    <property type="match status" value="1"/>
</dbReference>
<dbReference type="Proteomes" id="UP000643405">
    <property type="component" value="Unassembled WGS sequence"/>
</dbReference>
<dbReference type="Gene3D" id="3.30.360.10">
    <property type="entry name" value="Dihydrodipicolinate Reductase, domain 2"/>
    <property type="match status" value="1"/>
</dbReference>
<gene>
    <name evidence="4" type="ORF">ICI42_21295</name>
</gene>
<dbReference type="GO" id="GO:0000166">
    <property type="term" value="F:nucleotide binding"/>
    <property type="evidence" value="ECO:0007669"/>
    <property type="project" value="InterPro"/>
</dbReference>
<dbReference type="GO" id="GO:0016491">
    <property type="term" value="F:oxidoreductase activity"/>
    <property type="evidence" value="ECO:0007669"/>
    <property type="project" value="UniProtKB-KW"/>
</dbReference>
<dbReference type="InterPro" id="IPR050984">
    <property type="entry name" value="Gfo/Idh/MocA_domain"/>
</dbReference>
<evidence type="ECO:0000313" key="4">
    <source>
        <dbReference type="EMBL" id="MBD0417185.1"/>
    </source>
</evidence>
<evidence type="ECO:0000259" key="3">
    <source>
        <dbReference type="Pfam" id="PF01408"/>
    </source>
</evidence>
<dbReference type="Gene3D" id="3.40.50.720">
    <property type="entry name" value="NAD(P)-binding Rossmann-like Domain"/>
    <property type="match status" value="1"/>
</dbReference>
<comment type="similarity">
    <text evidence="1">Belongs to the Gfo/Idh/MocA family.</text>
</comment>
<dbReference type="PANTHER" id="PTHR22604:SF105">
    <property type="entry name" value="TRANS-1,2-DIHYDROBENZENE-1,2-DIOL DEHYDROGENASE"/>
    <property type="match status" value="1"/>
</dbReference>
<name>A0A8J6Q585_9HYPH</name>
<keyword evidence="5" id="KW-1185">Reference proteome</keyword>
<evidence type="ECO:0000256" key="2">
    <source>
        <dbReference type="ARBA" id="ARBA00023002"/>
    </source>
</evidence>
<organism evidence="4 5">
    <name type="scientific">Oryzicola mucosus</name>
    <dbReference type="NCBI Taxonomy" id="2767425"/>
    <lineage>
        <taxon>Bacteria</taxon>
        <taxon>Pseudomonadati</taxon>
        <taxon>Pseudomonadota</taxon>
        <taxon>Alphaproteobacteria</taxon>
        <taxon>Hyphomicrobiales</taxon>
        <taxon>Phyllobacteriaceae</taxon>
        <taxon>Oryzicola</taxon>
    </lineage>
</organism>
<dbReference type="PANTHER" id="PTHR22604">
    <property type="entry name" value="OXIDOREDUCTASES"/>
    <property type="match status" value="1"/>
</dbReference>
<evidence type="ECO:0000256" key="1">
    <source>
        <dbReference type="ARBA" id="ARBA00010928"/>
    </source>
</evidence>
<reference evidence="4" key="1">
    <citation type="submission" date="2020-09" db="EMBL/GenBank/DDBJ databases">
        <title>Genome seq and assembly of Tianweitania sp.</title>
        <authorList>
            <person name="Chhetri G."/>
        </authorList>
    </citation>
    <scope>NUCLEOTIDE SEQUENCE</scope>
    <source>
        <strain evidence="4">Rool2</strain>
    </source>
</reference>
<evidence type="ECO:0000313" key="5">
    <source>
        <dbReference type="Proteomes" id="UP000643405"/>
    </source>
</evidence>
<dbReference type="InterPro" id="IPR000683">
    <property type="entry name" value="Gfo/Idh/MocA-like_OxRdtase_N"/>
</dbReference>
<accession>A0A8J6Q585</accession>
<feature type="domain" description="Gfo/Idh/MocA-like oxidoreductase N-terminal" evidence="3">
    <location>
        <begin position="48"/>
        <end position="163"/>
    </location>
</feature>
<protein>
    <submittedName>
        <fullName evidence="4">Gfo/Idh/MocA family oxidoreductase</fullName>
    </submittedName>
</protein>
<sequence length="249" mass="26878">MRLKRRISPTRAQRAAFPLFGPAPRRDLRPSHGNYVLDGRSMTSGLCWALIGASSIARERMVHAIRSAGGNIVAVQSGSLKRAETFASNFSVPLATTSLEEAAALADAVYISSTNSQHCATTLEALEAGCHVLCEKPIAVELDDARRMIEAADAAGRVLAVNHHLRHNSVHRTIRDFIISGRIGNVRAVTQLSGIAPVGQADRPFLRAMAWHAPCHAMFQGRNLSAAAIGPQDRHLHSSFRTAARPATR</sequence>